<reference evidence="1 2" key="1">
    <citation type="submission" date="2023-03" db="EMBL/GenBank/DDBJ databases">
        <title>Genome insight into feeding habits of ladybird beetles.</title>
        <authorList>
            <person name="Li H.-S."/>
            <person name="Huang Y.-H."/>
            <person name="Pang H."/>
        </authorList>
    </citation>
    <scope>NUCLEOTIDE SEQUENCE [LARGE SCALE GENOMIC DNA]</scope>
    <source>
        <strain evidence="1">SYSU_2023b</strain>
        <tissue evidence="1">Whole body</tissue>
    </source>
</reference>
<sequence length="116" mass="13373">MRKLILDRQFFINYSSFRNSCQLSTAYFLINEAQPMHEIKPKPPLRSSSLQPLIGSFPIENRNGLHRQCVHASTVHASLSNNRVFSAQFPATLTADKTQHREYFYRPMLTGCPRFG</sequence>
<dbReference type="EMBL" id="JARQZJ010000031">
    <property type="protein sequence ID" value="KAK9873855.1"/>
    <property type="molecule type" value="Genomic_DNA"/>
</dbReference>
<proteinExistence type="predicted"/>
<gene>
    <name evidence="1" type="ORF">WA026_002212</name>
</gene>
<accession>A0AAW1TZ42</accession>
<evidence type="ECO:0000313" key="1">
    <source>
        <dbReference type="EMBL" id="KAK9873855.1"/>
    </source>
</evidence>
<organism evidence="1 2">
    <name type="scientific">Henosepilachna vigintioctopunctata</name>
    <dbReference type="NCBI Taxonomy" id="420089"/>
    <lineage>
        <taxon>Eukaryota</taxon>
        <taxon>Metazoa</taxon>
        <taxon>Ecdysozoa</taxon>
        <taxon>Arthropoda</taxon>
        <taxon>Hexapoda</taxon>
        <taxon>Insecta</taxon>
        <taxon>Pterygota</taxon>
        <taxon>Neoptera</taxon>
        <taxon>Endopterygota</taxon>
        <taxon>Coleoptera</taxon>
        <taxon>Polyphaga</taxon>
        <taxon>Cucujiformia</taxon>
        <taxon>Coccinelloidea</taxon>
        <taxon>Coccinellidae</taxon>
        <taxon>Epilachninae</taxon>
        <taxon>Epilachnini</taxon>
        <taxon>Henosepilachna</taxon>
    </lineage>
</organism>
<protein>
    <submittedName>
        <fullName evidence="1">Uncharacterized protein</fullName>
    </submittedName>
</protein>
<dbReference type="Proteomes" id="UP001431783">
    <property type="component" value="Unassembled WGS sequence"/>
</dbReference>
<comment type="caution">
    <text evidence="1">The sequence shown here is derived from an EMBL/GenBank/DDBJ whole genome shotgun (WGS) entry which is preliminary data.</text>
</comment>
<dbReference type="AlphaFoldDB" id="A0AAW1TZ42"/>
<keyword evidence="2" id="KW-1185">Reference proteome</keyword>
<name>A0AAW1TZ42_9CUCU</name>
<evidence type="ECO:0000313" key="2">
    <source>
        <dbReference type="Proteomes" id="UP001431783"/>
    </source>
</evidence>